<dbReference type="PANTHER" id="PTHR15608">
    <property type="entry name" value="SPLICING FACTOR U2AF-ASSOCIATED PROTEIN 2"/>
    <property type="match status" value="1"/>
</dbReference>
<feature type="region of interest" description="Disordered" evidence="7">
    <location>
        <begin position="1"/>
        <end position="22"/>
    </location>
</feature>
<comment type="caution">
    <text evidence="9">The sequence shown here is derived from an EMBL/GenBank/DDBJ whole genome shotgun (WGS) entry which is preliminary data.</text>
</comment>
<evidence type="ECO:0000313" key="10">
    <source>
        <dbReference type="Proteomes" id="UP001562354"/>
    </source>
</evidence>
<dbReference type="InterPro" id="IPR012677">
    <property type="entry name" value="Nucleotide-bd_a/b_plait_sf"/>
</dbReference>
<gene>
    <name evidence="9" type="ORF">AAFC00_005430</name>
</gene>
<keyword evidence="5" id="KW-0508">mRNA splicing</keyword>
<comment type="similarity">
    <text evidence="1">Belongs to the HTATSF1 family.</text>
</comment>
<proteinExistence type="inferred from homology"/>
<dbReference type="PROSITE" id="PS50102">
    <property type="entry name" value="RRM"/>
    <property type="match status" value="1"/>
</dbReference>
<name>A0ABR3PKW4_9PEZI</name>
<evidence type="ECO:0000256" key="3">
    <source>
        <dbReference type="ARBA" id="ARBA00022737"/>
    </source>
</evidence>
<feature type="compositionally biased region" description="Basic and acidic residues" evidence="7">
    <location>
        <begin position="104"/>
        <end position="120"/>
    </location>
</feature>
<evidence type="ECO:0000256" key="6">
    <source>
        <dbReference type="PROSITE-ProRule" id="PRU00176"/>
    </source>
</evidence>
<protein>
    <recommendedName>
        <fullName evidence="8">RRM domain-containing protein</fullName>
    </recommendedName>
</protein>
<dbReference type="PANTHER" id="PTHR15608:SF0">
    <property type="entry name" value="HIV TAT-SPECIFIC FACTOR 1"/>
    <property type="match status" value="1"/>
</dbReference>
<dbReference type="Gene3D" id="3.30.70.330">
    <property type="match status" value="2"/>
</dbReference>
<dbReference type="Proteomes" id="UP001562354">
    <property type="component" value="Unassembled WGS sequence"/>
</dbReference>
<evidence type="ECO:0000256" key="5">
    <source>
        <dbReference type="ARBA" id="ARBA00023187"/>
    </source>
</evidence>
<dbReference type="Pfam" id="PF00076">
    <property type="entry name" value="RRM_1"/>
    <property type="match status" value="1"/>
</dbReference>
<feature type="region of interest" description="Disordered" evidence="7">
    <location>
        <begin position="361"/>
        <end position="433"/>
    </location>
</feature>
<dbReference type="InterPro" id="IPR034393">
    <property type="entry name" value="TatSF1-like"/>
</dbReference>
<evidence type="ECO:0000256" key="7">
    <source>
        <dbReference type="SAM" id="MobiDB-lite"/>
    </source>
</evidence>
<reference evidence="9 10" key="1">
    <citation type="submission" date="2024-07" db="EMBL/GenBank/DDBJ databases">
        <title>Draft sequence of the Neodothiora populina.</title>
        <authorList>
            <person name="Drown D.D."/>
            <person name="Schuette U.S."/>
            <person name="Buechlein A.B."/>
            <person name="Rusch D.R."/>
            <person name="Winton L.W."/>
            <person name="Adams G.A."/>
        </authorList>
    </citation>
    <scope>NUCLEOTIDE SEQUENCE [LARGE SCALE GENOMIC DNA]</scope>
    <source>
        <strain evidence="9 10">CPC 39397</strain>
    </source>
</reference>
<keyword evidence="3" id="KW-0677">Repeat</keyword>
<dbReference type="InterPro" id="IPR034392">
    <property type="entry name" value="TatSF1-like_RRM1"/>
</dbReference>
<keyword evidence="10" id="KW-1185">Reference proteome</keyword>
<evidence type="ECO:0000256" key="4">
    <source>
        <dbReference type="ARBA" id="ARBA00022884"/>
    </source>
</evidence>
<dbReference type="EMBL" id="JBFMKM010000004">
    <property type="protein sequence ID" value="KAL1306767.1"/>
    <property type="molecule type" value="Genomic_DNA"/>
</dbReference>
<dbReference type="RefSeq" id="XP_069203039.1">
    <property type="nucleotide sequence ID" value="XM_069345211.1"/>
</dbReference>
<evidence type="ECO:0000313" key="9">
    <source>
        <dbReference type="EMBL" id="KAL1306767.1"/>
    </source>
</evidence>
<dbReference type="InterPro" id="IPR035979">
    <property type="entry name" value="RBD_domain_sf"/>
</dbReference>
<feature type="domain" description="RRM" evidence="8">
    <location>
        <begin position="124"/>
        <end position="212"/>
    </location>
</feature>
<dbReference type="InterPro" id="IPR000504">
    <property type="entry name" value="RRM_dom"/>
</dbReference>
<feature type="compositionally biased region" description="Basic and acidic residues" evidence="7">
    <location>
        <begin position="397"/>
        <end position="415"/>
    </location>
</feature>
<evidence type="ECO:0000256" key="2">
    <source>
        <dbReference type="ARBA" id="ARBA00022664"/>
    </source>
</evidence>
<dbReference type="CDD" id="cd12285">
    <property type="entry name" value="RRM3_RBM39_like"/>
    <property type="match status" value="1"/>
</dbReference>
<organism evidence="9 10">
    <name type="scientific">Neodothiora populina</name>
    <dbReference type="NCBI Taxonomy" id="2781224"/>
    <lineage>
        <taxon>Eukaryota</taxon>
        <taxon>Fungi</taxon>
        <taxon>Dikarya</taxon>
        <taxon>Ascomycota</taxon>
        <taxon>Pezizomycotina</taxon>
        <taxon>Dothideomycetes</taxon>
        <taxon>Dothideomycetidae</taxon>
        <taxon>Dothideales</taxon>
        <taxon>Dothioraceae</taxon>
        <taxon>Neodothiora</taxon>
    </lineage>
</organism>
<accession>A0ABR3PKW4</accession>
<keyword evidence="2" id="KW-0507">mRNA processing</keyword>
<keyword evidence="4 6" id="KW-0694">RNA-binding</keyword>
<feature type="compositionally biased region" description="Acidic residues" evidence="7">
    <location>
        <begin position="375"/>
        <end position="387"/>
    </location>
</feature>
<evidence type="ECO:0000259" key="8">
    <source>
        <dbReference type="PROSITE" id="PS50102"/>
    </source>
</evidence>
<dbReference type="GeneID" id="95979129"/>
<sequence>MAESLRPHGRIPPPKDGMLGARATFPRSVEDFKDDDRVIFDKNTQKHVLEDDDGSEWEWNDGVGEWVPLLDESLIEQQQRAYKVDGVDEEANTAAENNKKRKAELKAAGDNKRAKNEPNERPNTAIYVSGIPLDAEFDEINTVFKKYGLIEEDIHSGLPKIKMYADDDGNFKGDARIIYFKPQSVPLVIQMLDNSDFRTGSDGNMHVELADWTANKNAPQQKEVSLESIKKKRSKNDRAMAIRKTQEMNARLADWDDDDISVVNPPPNPTKYNKMVVLKHMFTLEELEEDPASLLDIKEDIRDEAANYGEVTNTVLYDLEPSGVVTVRFKEPESAARCAEAFNGRGFSGRKVIAYVPQSKEQFSKSNKAGPDGLQDIDDNDFGEEDKADGTYTSALEGRKTLEAEQTEEKGKDADGGLQTSAPNGDEEKRKAP</sequence>
<dbReference type="CDD" id="cd12281">
    <property type="entry name" value="RRM1_TatSF1_like"/>
    <property type="match status" value="1"/>
</dbReference>
<dbReference type="SUPFAM" id="SSF54928">
    <property type="entry name" value="RNA-binding domain, RBD"/>
    <property type="match status" value="2"/>
</dbReference>
<feature type="region of interest" description="Disordered" evidence="7">
    <location>
        <begin position="91"/>
        <end position="123"/>
    </location>
</feature>
<evidence type="ECO:0000256" key="1">
    <source>
        <dbReference type="ARBA" id="ARBA00007747"/>
    </source>
</evidence>